<evidence type="ECO:0000313" key="6">
    <source>
        <dbReference type="EMBL" id="WMC10007.1"/>
    </source>
</evidence>
<evidence type="ECO:0000256" key="3">
    <source>
        <dbReference type="ARBA" id="ARBA00022741"/>
    </source>
</evidence>
<evidence type="ECO:0000256" key="1">
    <source>
        <dbReference type="ARBA" id="ARBA00005417"/>
    </source>
</evidence>
<organism evidence="6 7">
    <name type="scientific">Oceanimonas pelagia</name>
    <dbReference type="NCBI Taxonomy" id="3028314"/>
    <lineage>
        <taxon>Bacteria</taxon>
        <taxon>Pseudomonadati</taxon>
        <taxon>Pseudomonadota</taxon>
        <taxon>Gammaproteobacteria</taxon>
        <taxon>Aeromonadales</taxon>
        <taxon>Aeromonadaceae</taxon>
        <taxon>Oceanimonas</taxon>
    </lineage>
</organism>
<keyword evidence="4 6" id="KW-0067">ATP-binding</keyword>
<dbReference type="SMART" id="SM00382">
    <property type="entry name" value="AAA"/>
    <property type="match status" value="1"/>
</dbReference>
<dbReference type="RefSeq" id="WP_306761220.1">
    <property type="nucleotide sequence ID" value="NZ_CP118224.1"/>
</dbReference>
<evidence type="ECO:0000256" key="4">
    <source>
        <dbReference type="ARBA" id="ARBA00022840"/>
    </source>
</evidence>
<proteinExistence type="inferred from homology"/>
<gene>
    <name evidence="6" type="ORF">PU634_12995</name>
</gene>
<dbReference type="CDD" id="cd03255">
    <property type="entry name" value="ABC_MJ0796_LolCDE_FtsE"/>
    <property type="match status" value="1"/>
</dbReference>
<dbReference type="PANTHER" id="PTHR42798:SF2">
    <property type="entry name" value="ABC TRANSPORTER ATP-BINDING PROTEIN MG467-RELATED"/>
    <property type="match status" value="1"/>
</dbReference>
<keyword evidence="2" id="KW-0813">Transport</keyword>
<feature type="domain" description="ABC transporter" evidence="5">
    <location>
        <begin position="1"/>
        <end position="202"/>
    </location>
</feature>
<dbReference type="InterPro" id="IPR027417">
    <property type="entry name" value="P-loop_NTPase"/>
</dbReference>
<reference evidence="6 7" key="1">
    <citation type="submission" date="2023-02" db="EMBL/GenBank/DDBJ databases">
        <title>Complete genome sequence of a novel bacterium Oceanimonas sp. NTOU-MSR1 isolated from marine coast sediment.</title>
        <authorList>
            <person name="Yang H.-T."/>
            <person name="Chen Y.-L."/>
            <person name="Ho Y.-N."/>
        </authorList>
    </citation>
    <scope>NUCLEOTIDE SEQUENCE [LARGE SCALE GENOMIC DNA]</scope>
    <source>
        <strain evidence="6 7">NTOU-MSR1</strain>
    </source>
</reference>
<keyword evidence="7" id="KW-1185">Reference proteome</keyword>
<keyword evidence="3" id="KW-0547">Nucleotide-binding</keyword>
<dbReference type="GO" id="GO:0016887">
    <property type="term" value="F:ATP hydrolysis activity"/>
    <property type="evidence" value="ECO:0007669"/>
    <property type="project" value="InterPro"/>
</dbReference>
<sequence>MQALRGVDLKLPAGELVVLLGPSGSGKSTQLTQLTQLTLLGGLDRASEGRLWFYQQELSAMNESDITRYRRHHVGFVFQSYNLMPSLTAEENVELVTELVEAPMDARAALARVGLAERGHHFPSQLSGGEQQRVAIARAIAKRPTVLLCDEPTGALDSTTGRVVLGVLQQVNRELGTTCADYHSCRGHCRHGPQSDPLCRWLHS</sequence>
<accession>A0AA50KN72</accession>
<dbReference type="InterPro" id="IPR017871">
    <property type="entry name" value="ABC_transporter-like_CS"/>
</dbReference>
<dbReference type="SUPFAM" id="SSF52540">
    <property type="entry name" value="P-loop containing nucleoside triphosphate hydrolases"/>
    <property type="match status" value="1"/>
</dbReference>
<dbReference type="PROSITE" id="PS00211">
    <property type="entry name" value="ABC_TRANSPORTER_1"/>
    <property type="match status" value="1"/>
</dbReference>
<dbReference type="AlphaFoldDB" id="A0AA50KN72"/>
<protein>
    <submittedName>
        <fullName evidence="6">ABC transporter ATP-binding protein</fullName>
    </submittedName>
</protein>
<evidence type="ECO:0000259" key="5">
    <source>
        <dbReference type="PROSITE" id="PS50893"/>
    </source>
</evidence>
<dbReference type="Proteomes" id="UP001223802">
    <property type="component" value="Chromosome"/>
</dbReference>
<dbReference type="InterPro" id="IPR003439">
    <property type="entry name" value="ABC_transporter-like_ATP-bd"/>
</dbReference>
<dbReference type="PROSITE" id="PS50893">
    <property type="entry name" value="ABC_TRANSPORTER_2"/>
    <property type="match status" value="1"/>
</dbReference>
<dbReference type="PANTHER" id="PTHR42798">
    <property type="entry name" value="LIPOPROTEIN-RELEASING SYSTEM ATP-BINDING PROTEIN LOLD"/>
    <property type="match status" value="1"/>
</dbReference>
<dbReference type="KEGG" id="ope:PU634_12995"/>
<dbReference type="GO" id="GO:0005524">
    <property type="term" value="F:ATP binding"/>
    <property type="evidence" value="ECO:0007669"/>
    <property type="project" value="UniProtKB-KW"/>
</dbReference>
<dbReference type="EMBL" id="CP118224">
    <property type="protein sequence ID" value="WMC10007.1"/>
    <property type="molecule type" value="Genomic_DNA"/>
</dbReference>
<dbReference type="Gene3D" id="3.40.50.300">
    <property type="entry name" value="P-loop containing nucleotide triphosphate hydrolases"/>
    <property type="match status" value="1"/>
</dbReference>
<evidence type="ECO:0000313" key="7">
    <source>
        <dbReference type="Proteomes" id="UP001223802"/>
    </source>
</evidence>
<comment type="similarity">
    <text evidence="1">Belongs to the ABC transporter superfamily.</text>
</comment>
<name>A0AA50KN72_9GAMM</name>
<dbReference type="InterPro" id="IPR017911">
    <property type="entry name" value="MacB-like_ATP-bd"/>
</dbReference>
<evidence type="ECO:0000256" key="2">
    <source>
        <dbReference type="ARBA" id="ARBA00022448"/>
    </source>
</evidence>
<dbReference type="Pfam" id="PF00005">
    <property type="entry name" value="ABC_tran"/>
    <property type="match status" value="1"/>
</dbReference>
<dbReference type="InterPro" id="IPR003593">
    <property type="entry name" value="AAA+_ATPase"/>
</dbReference>